<dbReference type="EMBL" id="HBUF01204990">
    <property type="protein sequence ID" value="CAG6663347.1"/>
    <property type="molecule type" value="Transcribed_RNA"/>
</dbReference>
<protein>
    <submittedName>
        <fullName evidence="12">TWiK family of potassium channels protein 7</fullName>
    </submittedName>
</protein>
<dbReference type="PANTHER" id="PTHR11003">
    <property type="entry name" value="POTASSIUM CHANNEL, SUBFAMILY K"/>
    <property type="match status" value="1"/>
</dbReference>
<dbReference type="Pfam" id="PF07885">
    <property type="entry name" value="Ion_trans_2"/>
    <property type="match status" value="2"/>
</dbReference>
<feature type="domain" description="Potassium channel" evidence="11">
    <location>
        <begin position="167"/>
        <end position="227"/>
    </location>
</feature>
<feature type="transmembrane region" description="Helical" evidence="10">
    <location>
        <begin position="291"/>
        <end position="311"/>
    </location>
</feature>
<evidence type="ECO:0000256" key="5">
    <source>
        <dbReference type="ARBA" id="ARBA00023065"/>
    </source>
</evidence>
<dbReference type="EMBL" id="HBUF01537266">
    <property type="protein sequence ID" value="CAG6753724.1"/>
    <property type="molecule type" value="Transcribed_RNA"/>
</dbReference>
<reference evidence="12" key="1">
    <citation type="submission" date="2021-05" db="EMBL/GenBank/DDBJ databases">
        <authorList>
            <person name="Alioto T."/>
            <person name="Alioto T."/>
            <person name="Gomez Garrido J."/>
        </authorList>
    </citation>
    <scope>NUCLEOTIDE SEQUENCE</scope>
</reference>
<evidence type="ECO:0000256" key="7">
    <source>
        <dbReference type="ARBA" id="ARBA00023303"/>
    </source>
</evidence>
<feature type="compositionally biased region" description="Polar residues" evidence="9">
    <location>
        <begin position="1"/>
        <end position="18"/>
    </location>
</feature>
<keyword evidence="5 8" id="KW-0406">Ion transport</keyword>
<dbReference type="GO" id="GO:0022841">
    <property type="term" value="F:potassium ion leak channel activity"/>
    <property type="evidence" value="ECO:0007669"/>
    <property type="project" value="TreeGrafter"/>
</dbReference>
<feature type="region of interest" description="Disordered" evidence="9">
    <location>
        <begin position="74"/>
        <end position="110"/>
    </location>
</feature>
<keyword evidence="4 10" id="KW-1133">Transmembrane helix</keyword>
<feature type="transmembrane region" description="Helical" evidence="10">
    <location>
        <begin position="317"/>
        <end position="339"/>
    </location>
</feature>
<name>A0A8D8WM85_9HEMI</name>
<dbReference type="EMBL" id="HBUF01381109">
    <property type="protein sequence ID" value="CAG6730279.1"/>
    <property type="molecule type" value="Transcribed_RNA"/>
</dbReference>
<dbReference type="EMBL" id="HBUF01033626">
    <property type="protein sequence ID" value="CAG6615707.1"/>
    <property type="molecule type" value="Transcribed_RNA"/>
</dbReference>
<dbReference type="Gene3D" id="1.10.287.70">
    <property type="match status" value="1"/>
</dbReference>
<dbReference type="PRINTS" id="PR01333">
    <property type="entry name" value="2POREKCHANEL"/>
</dbReference>
<feature type="compositionally biased region" description="Low complexity" evidence="9">
    <location>
        <begin position="98"/>
        <end position="107"/>
    </location>
</feature>
<dbReference type="SUPFAM" id="SSF81324">
    <property type="entry name" value="Voltage-gated potassium channels"/>
    <property type="match status" value="2"/>
</dbReference>
<dbReference type="EMBL" id="HBUF01537267">
    <property type="protein sequence ID" value="CAG6753727.1"/>
    <property type="molecule type" value="Transcribed_RNA"/>
</dbReference>
<feature type="domain" description="Potassium channel" evidence="11">
    <location>
        <begin position="300"/>
        <end position="377"/>
    </location>
</feature>
<dbReference type="EMBL" id="HBUF01381110">
    <property type="protein sequence ID" value="CAG6730281.1"/>
    <property type="molecule type" value="Transcribed_RNA"/>
</dbReference>
<evidence type="ECO:0000256" key="6">
    <source>
        <dbReference type="ARBA" id="ARBA00023136"/>
    </source>
</evidence>
<dbReference type="GO" id="GO:0005886">
    <property type="term" value="C:plasma membrane"/>
    <property type="evidence" value="ECO:0007669"/>
    <property type="project" value="TreeGrafter"/>
</dbReference>
<evidence type="ECO:0000256" key="9">
    <source>
        <dbReference type="SAM" id="MobiDB-lite"/>
    </source>
</evidence>
<evidence type="ECO:0000256" key="8">
    <source>
        <dbReference type="RuleBase" id="RU003857"/>
    </source>
</evidence>
<proteinExistence type="inferred from homology"/>
<feature type="transmembrane region" description="Helical" evidence="10">
    <location>
        <begin position="44"/>
        <end position="68"/>
    </location>
</feature>
<keyword evidence="7 8" id="KW-0407">Ion channel</keyword>
<evidence type="ECO:0000256" key="10">
    <source>
        <dbReference type="SAM" id="Phobius"/>
    </source>
</evidence>
<dbReference type="EMBL" id="HBUF01204991">
    <property type="protein sequence ID" value="CAG6663350.1"/>
    <property type="molecule type" value="Transcribed_RNA"/>
</dbReference>
<dbReference type="GO" id="GO:0015271">
    <property type="term" value="F:outward rectifier potassium channel activity"/>
    <property type="evidence" value="ECO:0007669"/>
    <property type="project" value="TreeGrafter"/>
</dbReference>
<organism evidence="12">
    <name type="scientific">Cacopsylla melanoneura</name>
    <dbReference type="NCBI Taxonomy" id="428564"/>
    <lineage>
        <taxon>Eukaryota</taxon>
        <taxon>Metazoa</taxon>
        <taxon>Ecdysozoa</taxon>
        <taxon>Arthropoda</taxon>
        <taxon>Hexapoda</taxon>
        <taxon>Insecta</taxon>
        <taxon>Pterygota</taxon>
        <taxon>Neoptera</taxon>
        <taxon>Paraneoptera</taxon>
        <taxon>Hemiptera</taxon>
        <taxon>Sternorrhyncha</taxon>
        <taxon>Psylloidea</taxon>
        <taxon>Psyllidae</taxon>
        <taxon>Psyllinae</taxon>
        <taxon>Cacopsylla</taxon>
    </lineage>
</organism>
<feature type="region of interest" description="Disordered" evidence="9">
    <location>
        <begin position="1"/>
        <end position="27"/>
    </location>
</feature>
<feature type="transmembrane region" description="Helical" evidence="10">
    <location>
        <begin position="205"/>
        <end position="227"/>
    </location>
</feature>
<dbReference type="EMBL" id="HBUF01204989">
    <property type="protein sequence ID" value="CAG6663344.1"/>
    <property type="molecule type" value="Transcribed_RNA"/>
</dbReference>
<evidence type="ECO:0000256" key="2">
    <source>
        <dbReference type="ARBA" id="ARBA00022448"/>
    </source>
</evidence>
<sequence length="406" mass="45339">MPDPQSQVFTGSLMTSSDYHPPRPHQEEVSCCGYPTSQKCSDTISSILSTLGILFLVLTYTVLGALTFMSLESVPPSTDTPLSPTHNRLSATPNKTLTTPTPSVVTPSKEDKMRSQTVQKLWKITEELNILYKENWTKLAEVEMVKFERDLIRRYNLYSNGGAGGIDGTHEWNFSNSFLYSLTLITTIGYGSVSAKTLWGRITTILYTLIGIPLMLIYLSIIGEALANNFRSFYGKLTKQTNRQNKSKQQNSLPNIYTQFNHVNDMNTKYDPGIYRNGSSTYCTHELRVRIPILVSFFIIISFILLGSLIFNKLENWTFLDGTFFCFTSLGTIGFGELIPGGSASLRGKNISVLVSSTYILIGMALISMSFNLIQEELIIIIKKFTMKLNKSAASRGVCDKNCDIS</sequence>
<accession>A0A8D8WM85</accession>
<keyword evidence="2 8" id="KW-0813">Transport</keyword>
<dbReference type="InterPro" id="IPR003280">
    <property type="entry name" value="2pore_dom_K_chnl"/>
</dbReference>
<dbReference type="InterPro" id="IPR013099">
    <property type="entry name" value="K_chnl_dom"/>
</dbReference>
<keyword evidence="6 10" id="KW-0472">Membrane</keyword>
<dbReference type="GO" id="GO:0030322">
    <property type="term" value="P:stabilization of membrane potential"/>
    <property type="evidence" value="ECO:0007669"/>
    <property type="project" value="TreeGrafter"/>
</dbReference>
<dbReference type="EMBL" id="HBUF01033627">
    <property type="protein sequence ID" value="CAG6615709.1"/>
    <property type="molecule type" value="Transcribed_RNA"/>
</dbReference>
<evidence type="ECO:0000313" key="12">
    <source>
        <dbReference type="EMBL" id="CAG6663350.1"/>
    </source>
</evidence>
<feature type="transmembrane region" description="Helical" evidence="10">
    <location>
        <begin position="178"/>
        <end position="199"/>
    </location>
</feature>
<evidence type="ECO:0000256" key="3">
    <source>
        <dbReference type="ARBA" id="ARBA00022692"/>
    </source>
</evidence>
<comment type="similarity">
    <text evidence="8">Belongs to the two pore domain potassium channel (TC 1.A.1.8) family.</text>
</comment>
<keyword evidence="3 8" id="KW-0812">Transmembrane</keyword>
<evidence type="ECO:0000256" key="1">
    <source>
        <dbReference type="ARBA" id="ARBA00004141"/>
    </source>
</evidence>
<feature type="transmembrane region" description="Helical" evidence="10">
    <location>
        <begin position="351"/>
        <end position="374"/>
    </location>
</feature>
<feature type="compositionally biased region" description="Polar residues" evidence="9">
    <location>
        <begin position="75"/>
        <end position="97"/>
    </location>
</feature>
<dbReference type="EMBL" id="HBUF01204988">
    <property type="protein sequence ID" value="CAG6663341.1"/>
    <property type="molecule type" value="Transcribed_RNA"/>
</dbReference>
<dbReference type="PANTHER" id="PTHR11003:SF325">
    <property type="entry name" value="POTASSIUM CHANNEL DOMAIN-CONTAINING PROTEIN"/>
    <property type="match status" value="1"/>
</dbReference>
<dbReference type="AlphaFoldDB" id="A0A8D8WM85"/>
<evidence type="ECO:0000259" key="11">
    <source>
        <dbReference type="Pfam" id="PF07885"/>
    </source>
</evidence>
<dbReference type="EMBL" id="HBUF01381111">
    <property type="protein sequence ID" value="CAG6730283.1"/>
    <property type="molecule type" value="Transcribed_RNA"/>
</dbReference>
<comment type="subcellular location">
    <subcellularLocation>
        <location evidence="1">Membrane</location>
        <topology evidence="1">Multi-pass membrane protein</topology>
    </subcellularLocation>
</comment>
<evidence type="ECO:0000256" key="4">
    <source>
        <dbReference type="ARBA" id="ARBA00022989"/>
    </source>
</evidence>